<evidence type="ECO:0000313" key="1">
    <source>
        <dbReference type="EMBL" id="QPR73718.1"/>
    </source>
</evidence>
<dbReference type="AlphaFoldDB" id="A0A415J8J8"/>
<dbReference type="InterPro" id="IPR016181">
    <property type="entry name" value="Acyl_CoA_acyltransferase"/>
</dbReference>
<evidence type="ECO:0000313" key="3">
    <source>
        <dbReference type="Proteomes" id="UP000435910"/>
    </source>
</evidence>
<dbReference type="SUPFAM" id="SSF55729">
    <property type="entry name" value="Acyl-CoA N-acyltransferases (Nat)"/>
    <property type="match status" value="1"/>
</dbReference>
<evidence type="ECO:0008006" key="5">
    <source>
        <dbReference type="Google" id="ProtNLM"/>
    </source>
</evidence>
<reference evidence="2 3" key="1">
    <citation type="submission" date="2019-06" db="EMBL/GenBank/DDBJ databases">
        <title>Genome sequence analysis of &gt;100 Bacillus licheniformis strains suggests intrinsic resistance to this species.</title>
        <authorList>
            <person name="Wels M."/>
            <person name="Siezen R.J."/>
            <person name="Johansen E."/>
            <person name="Stuer-Lauridsen B."/>
            <person name="Bjerre K."/>
            <person name="Nielsen B.K.K."/>
        </authorList>
    </citation>
    <scope>NUCLEOTIDE SEQUENCE [LARGE SCALE GENOMIC DNA]</scope>
    <source>
        <strain evidence="2 3">BAC-16736</strain>
    </source>
</reference>
<dbReference type="EMBL" id="NILC01000002">
    <property type="protein sequence ID" value="TWL33551.1"/>
    <property type="molecule type" value="Genomic_DNA"/>
</dbReference>
<dbReference type="GeneID" id="92859486"/>
<organism evidence="2 3">
    <name type="scientific">Bacillus licheniformis</name>
    <dbReference type="NCBI Taxonomy" id="1402"/>
    <lineage>
        <taxon>Bacteria</taxon>
        <taxon>Bacillati</taxon>
        <taxon>Bacillota</taxon>
        <taxon>Bacilli</taxon>
        <taxon>Bacillales</taxon>
        <taxon>Bacillaceae</taxon>
        <taxon>Bacillus</taxon>
    </lineage>
</organism>
<evidence type="ECO:0000313" key="2">
    <source>
        <dbReference type="EMBL" id="TWL33551.1"/>
    </source>
</evidence>
<sequence length="147" mass="16431">MFYQLRLAETKDMNAIEAFLKKAGTSHKGLEEAKSQFIMMEDPPDEIVACLGMEEFENKKGLLRSLVVSDKLSQGHIVSLFQSMQVLCEKRGIQTLYLVANKRTSMDFLEVLGFKQAAAIPDELDESEHVSDSLNVNGAVLMEKTSN</sequence>
<dbReference type="EMBL" id="CP065647">
    <property type="protein sequence ID" value="QPR73718.1"/>
    <property type="molecule type" value="Genomic_DNA"/>
</dbReference>
<dbReference type="Proteomes" id="UP000435910">
    <property type="component" value="Unassembled WGS sequence"/>
</dbReference>
<dbReference type="Proteomes" id="UP000595038">
    <property type="component" value="Chromosome"/>
</dbReference>
<reference evidence="1 4" key="2">
    <citation type="submission" date="2020-12" db="EMBL/GenBank/DDBJ databases">
        <title>FDA dAtabase for Regulatory Grade micrObial Sequences (FDA-ARGOS): Supporting development and validation of Infectious Disease Dx tests.</title>
        <authorList>
            <person name="Nelson B."/>
            <person name="Plummer A."/>
            <person name="Tallon L."/>
            <person name="Sadzewicz L."/>
            <person name="Zhao X."/>
            <person name="Boylan J."/>
            <person name="Ott S."/>
            <person name="Bowen H."/>
            <person name="Vavikolanu K."/>
            <person name="Mehta A."/>
            <person name="Aluvathingal J."/>
            <person name="Nadendla S."/>
            <person name="Myers T."/>
            <person name="Yan Y."/>
            <person name="Sichtig H."/>
        </authorList>
    </citation>
    <scope>NUCLEOTIDE SEQUENCE [LARGE SCALE GENOMIC DNA]</scope>
    <source>
        <strain evidence="1 4">FDAARGOS_923</strain>
    </source>
</reference>
<evidence type="ECO:0000313" key="4">
    <source>
        <dbReference type="Proteomes" id="UP000595038"/>
    </source>
</evidence>
<name>A0A415J8J8_BACLI</name>
<dbReference type="Gene3D" id="3.40.630.30">
    <property type="match status" value="1"/>
</dbReference>
<accession>A0A415J8J8</accession>
<dbReference type="OMA" id="HIVTLFQ"/>
<gene>
    <name evidence="2" type="ORF">CHCC16736_3568</name>
    <name evidence="1" type="ORF">I6G80_05505</name>
</gene>
<proteinExistence type="predicted"/>
<protein>
    <recommendedName>
        <fullName evidence="5">YwlB</fullName>
    </recommendedName>
</protein>
<dbReference type="RefSeq" id="WP_003186027.1">
    <property type="nucleotide sequence ID" value="NZ_BEXU01000030.1"/>
</dbReference>